<protein>
    <submittedName>
        <fullName evidence="1">Uncharacterized protein</fullName>
    </submittedName>
</protein>
<reference evidence="1" key="1">
    <citation type="submission" date="2020-04" db="EMBL/GenBank/DDBJ databases">
        <authorList>
            <person name="Chiriac C."/>
            <person name="Salcher M."/>
            <person name="Ghai R."/>
            <person name="Kavagutti S V."/>
        </authorList>
    </citation>
    <scope>NUCLEOTIDE SEQUENCE</scope>
</reference>
<organism evidence="1">
    <name type="scientific">uncultured Caudovirales phage</name>
    <dbReference type="NCBI Taxonomy" id="2100421"/>
    <lineage>
        <taxon>Viruses</taxon>
        <taxon>Duplodnaviria</taxon>
        <taxon>Heunggongvirae</taxon>
        <taxon>Uroviricota</taxon>
        <taxon>Caudoviricetes</taxon>
        <taxon>Peduoviridae</taxon>
        <taxon>Maltschvirus</taxon>
        <taxon>Maltschvirus maltsch</taxon>
    </lineage>
</organism>
<accession>A0A6J5N9N2</accession>
<evidence type="ECO:0000313" key="1">
    <source>
        <dbReference type="EMBL" id="CAB4155623.1"/>
    </source>
</evidence>
<dbReference type="EMBL" id="LR796631">
    <property type="protein sequence ID" value="CAB4155623.1"/>
    <property type="molecule type" value="Genomic_DNA"/>
</dbReference>
<proteinExistence type="predicted"/>
<sequence length="88" mass="9277">MALNREHSSKGYKVNAGTSTITYDFYGFTVVSEAVINAITAPSGVAIENNSYDGDEAGLAGVTLPVGYYPIRGSAIDLTSGTVILWQE</sequence>
<gene>
    <name evidence="1" type="ORF">UFOVP673_13</name>
</gene>
<name>A0A6J5N9N2_9CAUD</name>